<dbReference type="GO" id="GO:0004842">
    <property type="term" value="F:ubiquitin-protein transferase activity"/>
    <property type="evidence" value="ECO:0007669"/>
    <property type="project" value="InterPro"/>
</dbReference>
<dbReference type="Proteomes" id="UP001292079">
    <property type="component" value="Unassembled WGS sequence"/>
</dbReference>
<feature type="region of interest" description="Disordered" evidence="13">
    <location>
        <begin position="1434"/>
        <end position="1455"/>
    </location>
</feature>
<keyword evidence="4" id="KW-0808">Transferase</keyword>
<dbReference type="SUPFAM" id="SSF159034">
    <property type="entry name" value="Mib/herc2 domain-like"/>
    <property type="match status" value="2"/>
</dbReference>
<dbReference type="InterPro" id="IPR010606">
    <property type="entry name" value="Mib_Herc2"/>
</dbReference>
<dbReference type="SUPFAM" id="SSF48403">
    <property type="entry name" value="Ankyrin repeat"/>
    <property type="match status" value="2"/>
</dbReference>
<feature type="domain" description="MIB/HERC2" evidence="16">
    <location>
        <begin position="17"/>
        <end position="86"/>
    </location>
</feature>
<dbReference type="InterPro" id="IPR013083">
    <property type="entry name" value="Znf_RING/FYVE/PHD"/>
</dbReference>
<accession>A0AAE1ZJF9</accession>
<feature type="repeat" description="ANK" evidence="11">
    <location>
        <begin position="832"/>
        <end position="864"/>
    </location>
</feature>
<comment type="pathway">
    <text evidence="2">Protein modification; protein ubiquitination.</text>
</comment>
<dbReference type="Pfam" id="PF06701">
    <property type="entry name" value="MIB_HERC2"/>
    <property type="match status" value="2"/>
</dbReference>
<comment type="caution">
    <text evidence="17">The sequence shown here is derived from an EMBL/GenBank/DDBJ whole genome shotgun (WGS) entry which is preliminary data.</text>
</comment>
<dbReference type="Gene3D" id="3.30.40.10">
    <property type="entry name" value="Zinc/RING finger domain, C3HC4 (zinc finger)"/>
    <property type="match status" value="2"/>
</dbReference>
<dbReference type="Gene3D" id="1.25.40.20">
    <property type="entry name" value="Ankyrin repeat-containing domain"/>
    <property type="match status" value="3"/>
</dbReference>
<evidence type="ECO:0000256" key="12">
    <source>
        <dbReference type="PROSITE-ProRule" id="PRU00228"/>
    </source>
</evidence>
<dbReference type="InterPro" id="IPR043145">
    <property type="entry name" value="Znf_ZZ_sf"/>
</dbReference>
<evidence type="ECO:0000256" key="4">
    <source>
        <dbReference type="ARBA" id="ARBA00022679"/>
    </source>
</evidence>
<evidence type="ECO:0008006" key="19">
    <source>
        <dbReference type="Google" id="ProtNLM"/>
    </source>
</evidence>
<evidence type="ECO:0000256" key="13">
    <source>
        <dbReference type="SAM" id="MobiDB-lite"/>
    </source>
</evidence>
<organism evidence="17 18">
    <name type="scientific">Schistosoma mekongi</name>
    <name type="common">Parasitic worm</name>
    <dbReference type="NCBI Taxonomy" id="38744"/>
    <lineage>
        <taxon>Eukaryota</taxon>
        <taxon>Metazoa</taxon>
        <taxon>Spiralia</taxon>
        <taxon>Lophotrochozoa</taxon>
        <taxon>Platyhelminthes</taxon>
        <taxon>Trematoda</taxon>
        <taxon>Digenea</taxon>
        <taxon>Strigeidida</taxon>
        <taxon>Schistosomatoidea</taxon>
        <taxon>Schistosomatidae</taxon>
        <taxon>Schistosoma</taxon>
    </lineage>
</organism>
<comment type="subcellular location">
    <subcellularLocation>
        <location evidence="1">Cytoplasm</location>
    </subcellularLocation>
</comment>
<dbReference type="GO" id="GO:0008270">
    <property type="term" value="F:zinc ion binding"/>
    <property type="evidence" value="ECO:0007669"/>
    <property type="project" value="UniProtKB-KW"/>
</dbReference>
<feature type="repeat" description="ANK" evidence="11">
    <location>
        <begin position="690"/>
        <end position="722"/>
    </location>
</feature>
<dbReference type="EMBL" id="JALJAT010000001">
    <property type="protein sequence ID" value="KAK4474823.1"/>
    <property type="molecule type" value="Genomic_DNA"/>
</dbReference>
<feature type="region of interest" description="Disordered" evidence="13">
    <location>
        <begin position="329"/>
        <end position="366"/>
    </location>
</feature>
<evidence type="ECO:0000313" key="18">
    <source>
        <dbReference type="Proteomes" id="UP001292079"/>
    </source>
</evidence>
<proteinExistence type="predicted"/>
<dbReference type="InterPro" id="IPR002110">
    <property type="entry name" value="Ankyrin_rpt"/>
</dbReference>
<protein>
    <recommendedName>
        <fullName evidence="19">RING-type E3 ubiquitin transferase</fullName>
    </recommendedName>
</protein>
<gene>
    <name evidence="17" type="ORF">MN116_001939</name>
</gene>
<keyword evidence="6" id="KW-0677">Repeat</keyword>
<dbReference type="PROSITE" id="PS50297">
    <property type="entry name" value="ANK_REP_REGION"/>
    <property type="match status" value="3"/>
</dbReference>
<evidence type="ECO:0000259" key="15">
    <source>
        <dbReference type="PROSITE" id="PS50135"/>
    </source>
</evidence>
<dbReference type="PANTHER" id="PTHR24202:SF4">
    <property type="entry name" value="E3 UBIQUITIN-PROTEIN LIGASE MIB2-RELATED"/>
    <property type="match status" value="1"/>
</dbReference>
<dbReference type="PANTHER" id="PTHR24202">
    <property type="entry name" value="E3 UBIQUITIN-PROTEIN LIGASE MIB2"/>
    <property type="match status" value="1"/>
</dbReference>
<evidence type="ECO:0000256" key="8">
    <source>
        <dbReference type="ARBA" id="ARBA00022786"/>
    </source>
</evidence>
<dbReference type="CDD" id="cd16727">
    <property type="entry name" value="RING-HC_MIB1_rpt3"/>
    <property type="match status" value="1"/>
</dbReference>
<keyword evidence="11" id="KW-0040">ANK repeat</keyword>
<evidence type="ECO:0000256" key="5">
    <source>
        <dbReference type="ARBA" id="ARBA00022723"/>
    </source>
</evidence>
<keyword evidence="9" id="KW-0862">Zinc</keyword>
<dbReference type="Gene3D" id="3.30.60.90">
    <property type="match status" value="1"/>
</dbReference>
<dbReference type="PROSITE" id="PS50088">
    <property type="entry name" value="ANK_REPEAT"/>
    <property type="match status" value="3"/>
</dbReference>
<evidence type="ECO:0000256" key="2">
    <source>
        <dbReference type="ARBA" id="ARBA00004906"/>
    </source>
</evidence>
<dbReference type="GO" id="GO:0005737">
    <property type="term" value="C:cytoplasm"/>
    <property type="evidence" value="ECO:0007669"/>
    <property type="project" value="UniProtKB-SubCell"/>
</dbReference>
<evidence type="ECO:0000256" key="9">
    <source>
        <dbReference type="ARBA" id="ARBA00022833"/>
    </source>
</evidence>
<dbReference type="SUPFAM" id="SSF57850">
    <property type="entry name" value="RING/U-box"/>
    <property type="match status" value="2"/>
</dbReference>
<dbReference type="InterPro" id="IPR000433">
    <property type="entry name" value="Znf_ZZ"/>
</dbReference>
<feature type="domain" description="ZZ-type" evidence="15">
    <location>
        <begin position="92"/>
        <end position="144"/>
    </location>
</feature>
<dbReference type="InterPro" id="IPR036770">
    <property type="entry name" value="Ankyrin_rpt-contain_sf"/>
</dbReference>
<evidence type="ECO:0000256" key="7">
    <source>
        <dbReference type="ARBA" id="ARBA00022771"/>
    </source>
</evidence>
<dbReference type="GO" id="GO:0007219">
    <property type="term" value="P:Notch signaling pathway"/>
    <property type="evidence" value="ECO:0007669"/>
    <property type="project" value="UniProtKB-KW"/>
</dbReference>
<evidence type="ECO:0000313" key="17">
    <source>
        <dbReference type="EMBL" id="KAK4474823.1"/>
    </source>
</evidence>
<dbReference type="Pfam" id="PF00023">
    <property type="entry name" value="Ank"/>
    <property type="match status" value="2"/>
</dbReference>
<evidence type="ECO:0000256" key="3">
    <source>
        <dbReference type="ARBA" id="ARBA00022490"/>
    </source>
</evidence>
<dbReference type="SMART" id="SM00248">
    <property type="entry name" value="ANK"/>
    <property type="match status" value="8"/>
</dbReference>
<evidence type="ECO:0000256" key="10">
    <source>
        <dbReference type="ARBA" id="ARBA00022976"/>
    </source>
</evidence>
<keyword evidence="5" id="KW-0479">Metal-binding</keyword>
<dbReference type="PROSITE" id="PS51416">
    <property type="entry name" value="MIB_HERC2"/>
    <property type="match status" value="2"/>
</dbReference>
<dbReference type="InterPro" id="IPR001841">
    <property type="entry name" value="Znf_RING"/>
</dbReference>
<evidence type="ECO:0000256" key="6">
    <source>
        <dbReference type="ARBA" id="ARBA00022737"/>
    </source>
</evidence>
<dbReference type="Pfam" id="PF13920">
    <property type="entry name" value="zf-C3HC4_3"/>
    <property type="match status" value="2"/>
</dbReference>
<dbReference type="InterPro" id="IPR037252">
    <property type="entry name" value="Mib_Herc2_sf"/>
</dbReference>
<keyword evidence="18" id="KW-1185">Reference proteome</keyword>
<feature type="domain" description="MIB/HERC2" evidence="16">
    <location>
        <begin position="155"/>
        <end position="272"/>
    </location>
</feature>
<dbReference type="Pfam" id="PF12796">
    <property type="entry name" value="Ank_2"/>
    <property type="match status" value="2"/>
</dbReference>
<dbReference type="PROSITE" id="PS50089">
    <property type="entry name" value="ZF_RING_2"/>
    <property type="match status" value="2"/>
</dbReference>
<feature type="compositionally biased region" description="Low complexity" evidence="13">
    <location>
        <begin position="1434"/>
        <end position="1450"/>
    </location>
</feature>
<name>A0AAE1ZJF9_SCHME</name>
<evidence type="ECO:0000256" key="1">
    <source>
        <dbReference type="ARBA" id="ARBA00004496"/>
    </source>
</evidence>
<feature type="domain" description="RING-type" evidence="14">
    <location>
        <begin position="1309"/>
        <end position="1344"/>
    </location>
</feature>
<evidence type="ECO:0000259" key="16">
    <source>
        <dbReference type="PROSITE" id="PS51416"/>
    </source>
</evidence>
<sequence>MTRCPEQETGSETELHDPGTYCTGVGCRVVRGPDWKWSKQDGGEGHVGSVRRFDTSGEAIVVWDSGIVANYRCGVLGFDLRVLDSAPTGTKHPGTICESCHESPIYGIRWKCVVCLSTDLCSTCYHADKHSLAHQFLRITAPYKTRVIVGRRLKQRRVESLGLFPKARVVRGIDWSWDSQDCVSPLTSSSSGSILLGPAGSAIACRTNSSSNNEKMSAGPILLPTQGRITGRRDWYQWAPRSAALVAWDSGAYNVYRVGYGGLVDLKAIRPAKGGMYYVDHLPLLADLRHYSVEPFVADDLNREVPVATRYDLERGPVVPNWTSLHDLESRRRQTTRNTENGSAYRGRIPGNEGIVHGSSNSGQCSDTGYRTNSNVPSVDEPAASSCLNVCTLASRLHLQPSSIESSQNTNVTSQRPQLRIIRPQYTWSVDREFEESGSPRTVNISGSTSGLRSFSQTARTLLTDFLRANSSNPPAPTISSNVNQATQIRSTNHIRPHNNDHVSTAVRNNRPTNIQCSMNEHRVGQNTREVGVSSGSYSQCRNSQLRVAITNSGRVYSLHTGDGSHNSTSSNQDLICGYSELPEEFILENNTNGPQSIRIHRHAETGPRSVRGVYNQLHTVFSENTLDVSRNTPPLDDSEQRNMEISTCSQTQTQSNDSEDLIQAANEGNVKRLKCLLQHRNADVNGISGGLTALHAACQGGHLACVILLLQYGAKRRNFDSADNEAIHSAVQGGNVDILRILMRPHINITTRLINNTEENDVAEGNLVDLDDNSPVNESNSLLDSGEILDINARNALRQTPLHLAVSRQDMPMVQCLLEEMNALTNLQDCDGDTPLHDAISSQNITLVKLLLRHNPDLTILNNAGQNSLHCATVLGGTEIIRLLLEHCSSTPWIVDESQPDGLTALHLASLNGNMEAVDLLLQAGASPNLVVRRPAGLSPLSGCDEAKLGSVFTPLHLAVHKAHPDVVCLLLCYRARAACRSGAGRSPMQLALSALSQVHDPQGTNIRRFDVALVPFLASVARLLVRMADSLTLTSASAGTLSGGINKLRLHSNRNNYEEQLIEIDNDPGDESHRSTSAELPVLISPSALCRRLKSTIQATLETGVPRNVLIAACLASAIGAESWSSYVGAIHSECADEDDVDNINTESISENFVTDIFRECRDPVLQLALQQCHMEALNFVKCYSLNSDSINRSPRHEINRPNSPLLAAICDSDEENLIDAFFQTDNRQVPPNDLLPSCSVVGSNNSYMIQSPLINQTTENSLSQPFAIENQLIPEPNNIHHNMPPSSVYTLLPPTLDDIDLEWRECLVCSERNRSTIIVPCGHIITCETCTPMIKKCLLCRQRITGFHKFSSCCECNHSNGVVLSKPCNHMLWCKSCLKSKVQQLEIIQQITSNISNISFEEEEDEVDDRNQNSSINKASVTNTDLLNVSSSISSATSPNTTATSGTRSSRNLNIDELDPLFSTEPSSSSVNRTNDINLWNNVPLGRLLAMINKLQSLLDDLLTGGICLDGCPTCGNTVSSLCPVLVACSGVNNQSTNIALAQNRHDSNPFTLNSCSSIETELNPTNSNITNILPTNNSVLANVQTDMELVQNQLVSSNTSHNLSPIEHQTYSGLVNTSTRQTLITPNNQLHQNTSQAEVSGRSRGPRTHLCERELTRLKHELQVMREQIRCPICLDRSRNLVFMCGHATCQWCGDQVTACPICRRAVESRIILY</sequence>
<evidence type="ECO:0000256" key="11">
    <source>
        <dbReference type="PROSITE-ProRule" id="PRU00023"/>
    </source>
</evidence>
<dbReference type="PROSITE" id="PS50135">
    <property type="entry name" value="ZF_ZZ_2"/>
    <property type="match status" value="1"/>
</dbReference>
<keyword evidence="3" id="KW-0963">Cytoplasm</keyword>
<keyword evidence="8" id="KW-0833">Ubl conjugation pathway</keyword>
<dbReference type="SMART" id="SM00184">
    <property type="entry name" value="RING"/>
    <property type="match status" value="3"/>
</dbReference>
<dbReference type="Gene3D" id="2.30.30.40">
    <property type="entry name" value="SH3 Domains"/>
    <property type="match status" value="2"/>
</dbReference>
<reference evidence="17" key="1">
    <citation type="submission" date="2022-04" db="EMBL/GenBank/DDBJ databases">
        <authorList>
            <person name="Xu L."/>
            <person name="Lv Z."/>
        </authorList>
    </citation>
    <scope>NUCLEOTIDE SEQUENCE</scope>
    <source>
        <strain evidence="17">LV_2022a</strain>
    </source>
</reference>
<keyword evidence="7 12" id="KW-0863">Zinc-finger</keyword>
<dbReference type="SMART" id="SM00291">
    <property type="entry name" value="ZnF_ZZ"/>
    <property type="match status" value="1"/>
</dbReference>
<evidence type="ECO:0000259" key="14">
    <source>
        <dbReference type="PROSITE" id="PS50089"/>
    </source>
</evidence>
<dbReference type="Pfam" id="PF00569">
    <property type="entry name" value="ZZ"/>
    <property type="match status" value="1"/>
</dbReference>
<feature type="repeat" description="ANK" evidence="11">
    <location>
        <begin position="902"/>
        <end position="934"/>
    </location>
</feature>
<keyword evidence="10" id="KW-0914">Notch signaling pathway</keyword>
<reference evidence="17" key="2">
    <citation type="journal article" date="2023" name="Infect Dis Poverty">
        <title>Chromosome-scale genome of the human blood fluke Schistosoma mekongi and its implications for public health.</title>
        <authorList>
            <person name="Zhou M."/>
            <person name="Xu L."/>
            <person name="Xu D."/>
            <person name="Chen W."/>
            <person name="Khan J."/>
            <person name="Hu Y."/>
            <person name="Huang H."/>
            <person name="Wei H."/>
            <person name="Zhang Y."/>
            <person name="Chusongsang P."/>
            <person name="Tanasarnprasert K."/>
            <person name="Hu X."/>
            <person name="Limpanont Y."/>
            <person name="Lv Z."/>
        </authorList>
    </citation>
    <scope>NUCLEOTIDE SEQUENCE</scope>
    <source>
        <strain evidence="17">LV_2022a</strain>
    </source>
</reference>
<feature type="domain" description="RING-type" evidence="14">
    <location>
        <begin position="1675"/>
        <end position="1708"/>
    </location>
</feature>
<dbReference type="GO" id="GO:0016567">
    <property type="term" value="P:protein ubiquitination"/>
    <property type="evidence" value="ECO:0007669"/>
    <property type="project" value="InterPro"/>
</dbReference>